<dbReference type="RefSeq" id="WP_011795177.1">
    <property type="nucleotide sequence ID" value="NZ_CP023687.1"/>
</dbReference>
<organism evidence="3 4">
    <name type="scientific">Paracidovorax citrulli</name>
    <name type="common">Acidovorax citrulli</name>
    <dbReference type="NCBI Taxonomy" id="80869"/>
    <lineage>
        <taxon>Bacteria</taxon>
        <taxon>Pseudomonadati</taxon>
        <taxon>Pseudomonadota</taxon>
        <taxon>Betaproteobacteria</taxon>
        <taxon>Burkholderiales</taxon>
        <taxon>Comamonadaceae</taxon>
        <taxon>Paracidovorax</taxon>
    </lineage>
</organism>
<dbReference type="InterPro" id="IPR046586">
    <property type="entry name" value="DUF6644"/>
</dbReference>
<feature type="transmembrane region" description="Helical" evidence="1">
    <location>
        <begin position="140"/>
        <end position="159"/>
    </location>
</feature>
<feature type="domain" description="DUF6644" evidence="2">
    <location>
        <begin position="30"/>
        <end position="161"/>
    </location>
</feature>
<protein>
    <submittedName>
        <fullName evidence="3">DUF2214 family protein</fullName>
    </submittedName>
</protein>
<reference evidence="3 4" key="1">
    <citation type="submission" date="2023-06" db="EMBL/GenBank/DDBJ databases">
        <authorList>
            <person name="Ham H."/>
            <person name="Park D.S."/>
        </authorList>
    </citation>
    <scope>NUCLEOTIDE SEQUENCE [LARGE SCALE GENOMIC DNA]</scope>
    <source>
        <strain evidence="3 4">KACC 17005</strain>
    </source>
</reference>
<dbReference type="Pfam" id="PF20349">
    <property type="entry name" value="DUF6644"/>
    <property type="match status" value="1"/>
</dbReference>
<evidence type="ECO:0000313" key="3">
    <source>
        <dbReference type="EMBL" id="WIY50535.1"/>
    </source>
</evidence>
<dbReference type="Proteomes" id="UP001242732">
    <property type="component" value="Chromosome"/>
</dbReference>
<dbReference type="EMBL" id="CP127363">
    <property type="protein sequence ID" value="WIY50535.1"/>
    <property type="molecule type" value="Genomic_DNA"/>
</dbReference>
<dbReference type="GeneID" id="79791877"/>
<keyword evidence="4" id="KW-1185">Reference proteome</keyword>
<name>A0ABY9AUC5_PARCI</name>
<sequence>MELQSTLQAIQDTRLAALIRESGSAFPALESLHVIGIALVFGTILIVDLRLLGRASHRRSAHRLIQELLPYTWMAFAVCVLTGVLMFISNATGYVENRLFWWKMGVIALAGVNMGIFHGGAYRRIHEWDTSPTPPGPARLAGFSSMALWTGVVVLGRWIGFV</sequence>
<gene>
    <name evidence="3" type="ORF">QRO08_08205</name>
</gene>
<keyword evidence="1" id="KW-1133">Transmembrane helix</keyword>
<proteinExistence type="predicted"/>
<accession>A0ABY9AUC5</accession>
<evidence type="ECO:0000256" key="1">
    <source>
        <dbReference type="SAM" id="Phobius"/>
    </source>
</evidence>
<feature type="transmembrane region" description="Helical" evidence="1">
    <location>
        <begin position="100"/>
        <end position="119"/>
    </location>
</feature>
<feature type="transmembrane region" description="Helical" evidence="1">
    <location>
        <begin position="68"/>
        <end position="88"/>
    </location>
</feature>
<evidence type="ECO:0000313" key="4">
    <source>
        <dbReference type="Proteomes" id="UP001242732"/>
    </source>
</evidence>
<keyword evidence="1" id="KW-0472">Membrane</keyword>
<feature type="transmembrane region" description="Helical" evidence="1">
    <location>
        <begin position="25"/>
        <end position="47"/>
    </location>
</feature>
<evidence type="ECO:0000259" key="2">
    <source>
        <dbReference type="Pfam" id="PF20349"/>
    </source>
</evidence>
<keyword evidence="1" id="KW-0812">Transmembrane</keyword>